<dbReference type="AlphaFoldDB" id="F4RAZ1"/>
<proteinExistence type="predicted"/>
<evidence type="ECO:0000313" key="1">
    <source>
        <dbReference type="EMBL" id="EGG10560.1"/>
    </source>
</evidence>
<keyword evidence="2" id="KW-1185">Reference proteome</keyword>
<dbReference type="RefSeq" id="XP_007406029.1">
    <property type="nucleotide sequence ID" value="XM_007405967.1"/>
</dbReference>
<dbReference type="Proteomes" id="UP000001072">
    <property type="component" value="Unassembled WGS sequence"/>
</dbReference>
<dbReference type="KEGG" id="mlr:MELLADRAFT_103227"/>
<gene>
    <name evidence="1" type="ORF">MELLADRAFT_103227</name>
</gene>
<organism evidence="2">
    <name type="scientific">Melampsora larici-populina (strain 98AG31 / pathotype 3-4-7)</name>
    <name type="common">Poplar leaf rust fungus</name>
    <dbReference type="NCBI Taxonomy" id="747676"/>
    <lineage>
        <taxon>Eukaryota</taxon>
        <taxon>Fungi</taxon>
        <taxon>Dikarya</taxon>
        <taxon>Basidiomycota</taxon>
        <taxon>Pucciniomycotina</taxon>
        <taxon>Pucciniomycetes</taxon>
        <taxon>Pucciniales</taxon>
        <taxon>Melampsoraceae</taxon>
        <taxon>Melampsora</taxon>
    </lineage>
</organism>
<dbReference type="InParanoid" id="F4RAZ1"/>
<sequence>MVITTDPGGTGLSEWAIRGIADGDIENAIPVDRTYFLCGSLVGNNAAPPEYFKYAHPYTELSKTPPFQPADIVNCVGVIGFGKVISCEEDLSETNRIRFQLLVEHQDFSLCGEAIQTFHVRYRGLRDNLDFEAVSLCEKDAEVFIKGSITHRDEVSNIWIVDVLSTT</sequence>
<dbReference type="VEuPathDB" id="FungiDB:MELLADRAFT_103227"/>
<reference evidence="2" key="1">
    <citation type="journal article" date="2011" name="Proc. Natl. Acad. Sci. U.S.A.">
        <title>Obligate biotrophy features unraveled by the genomic analysis of rust fungi.</title>
        <authorList>
            <person name="Duplessis S."/>
            <person name="Cuomo C.A."/>
            <person name="Lin Y.-C."/>
            <person name="Aerts A."/>
            <person name="Tisserant E."/>
            <person name="Veneault-Fourrey C."/>
            <person name="Joly D.L."/>
            <person name="Hacquard S."/>
            <person name="Amselem J."/>
            <person name="Cantarel B.L."/>
            <person name="Chiu R."/>
            <person name="Coutinho P.M."/>
            <person name="Feau N."/>
            <person name="Field M."/>
            <person name="Frey P."/>
            <person name="Gelhaye E."/>
            <person name="Goldberg J."/>
            <person name="Grabherr M.G."/>
            <person name="Kodira C.D."/>
            <person name="Kohler A."/>
            <person name="Kuees U."/>
            <person name="Lindquist E.A."/>
            <person name="Lucas S.M."/>
            <person name="Mago R."/>
            <person name="Mauceli E."/>
            <person name="Morin E."/>
            <person name="Murat C."/>
            <person name="Pangilinan J.L."/>
            <person name="Park R."/>
            <person name="Pearson M."/>
            <person name="Quesneville H."/>
            <person name="Rouhier N."/>
            <person name="Sakthikumar S."/>
            <person name="Salamov A.A."/>
            <person name="Schmutz J."/>
            <person name="Selles B."/>
            <person name="Shapiro H."/>
            <person name="Tanguay P."/>
            <person name="Tuskan G.A."/>
            <person name="Henrissat B."/>
            <person name="Van de Peer Y."/>
            <person name="Rouze P."/>
            <person name="Ellis J.G."/>
            <person name="Dodds P.N."/>
            <person name="Schein J.E."/>
            <person name="Zhong S."/>
            <person name="Hamelin R.C."/>
            <person name="Grigoriev I.V."/>
            <person name="Szabo L.J."/>
            <person name="Martin F."/>
        </authorList>
    </citation>
    <scope>NUCLEOTIDE SEQUENCE [LARGE SCALE GENOMIC DNA]</scope>
    <source>
        <strain evidence="2">98AG31 / pathotype 3-4-7</strain>
    </source>
</reference>
<protein>
    <submittedName>
        <fullName evidence="1">Uncharacterized protein</fullName>
    </submittedName>
</protein>
<dbReference type="GeneID" id="18921903"/>
<evidence type="ECO:0000313" key="2">
    <source>
        <dbReference type="Proteomes" id="UP000001072"/>
    </source>
</evidence>
<dbReference type="EMBL" id="GL883094">
    <property type="protein sequence ID" value="EGG10560.1"/>
    <property type="molecule type" value="Genomic_DNA"/>
</dbReference>
<accession>F4RAZ1</accession>
<name>F4RAZ1_MELLP</name>
<dbReference type="HOGENOM" id="CLU_1594915_0_0_1"/>